<dbReference type="Pfam" id="PF13668">
    <property type="entry name" value="Ferritin_2"/>
    <property type="match status" value="1"/>
</dbReference>
<proteinExistence type="predicted"/>
<evidence type="ECO:0000313" key="3">
    <source>
        <dbReference type="Proteomes" id="UP000054251"/>
    </source>
</evidence>
<accession>A0A0V1PQL1</accession>
<dbReference type="InterPro" id="IPR012347">
    <property type="entry name" value="Ferritin-like"/>
</dbReference>
<protein>
    <recommendedName>
        <fullName evidence="4">Protein rds1</fullName>
    </recommendedName>
</protein>
<dbReference type="InterPro" id="IPR009078">
    <property type="entry name" value="Ferritin-like_SF"/>
</dbReference>
<dbReference type="EMBL" id="LMYN01000258">
    <property type="protein sequence ID" value="KRZ98540.1"/>
    <property type="molecule type" value="Genomic_DNA"/>
</dbReference>
<dbReference type="AlphaFoldDB" id="A0A0V1PQL1"/>
<dbReference type="PANTHER" id="PTHR31694">
    <property type="entry name" value="DESICCATION-LIKE PROTEIN"/>
    <property type="match status" value="1"/>
</dbReference>
<reference evidence="2 3" key="1">
    <citation type="submission" date="2015-11" db="EMBL/GenBank/DDBJ databases">
        <title>The genome of Debaryomyces fabryi.</title>
        <authorList>
            <person name="Tafer H."/>
            <person name="Lopandic K."/>
        </authorList>
    </citation>
    <scope>NUCLEOTIDE SEQUENCE [LARGE SCALE GENOMIC DNA]</scope>
    <source>
        <strain evidence="2 3">CBS 789</strain>
    </source>
</reference>
<evidence type="ECO:0008006" key="4">
    <source>
        <dbReference type="Google" id="ProtNLM"/>
    </source>
</evidence>
<keyword evidence="1" id="KW-0732">Signal</keyword>
<name>A0A0V1PQL1_9ASCO</name>
<evidence type="ECO:0000256" key="1">
    <source>
        <dbReference type="SAM" id="SignalP"/>
    </source>
</evidence>
<dbReference type="SUPFAM" id="SSF47240">
    <property type="entry name" value="Ferritin-like"/>
    <property type="match status" value="1"/>
</dbReference>
<feature type="signal peptide" evidence="1">
    <location>
        <begin position="1"/>
        <end position="17"/>
    </location>
</feature>
<gene>
    <name evidence="2" type="ORF">AC631_05702</name>
</gene>
<keyword evidence="3" id="KW-1185">Reference proteome</keyword>
<dbReference type="PANTHER" id="PTHR31694:SF26">
    <property type="entry name" value="OS05G0151100 PROTEIN"/>
    <property type="match status" value="1"/>
</dbReference>
<feature type="chain" id="PRO_5006884412" description="Protein rds1" evidence="1">
    <location>
        <begin position="18"/>
        <end position="304"/>
    </location>
</feature>
<sequence>MKLTYLMSGLMAASTIAAPVDIAKRDDIDADILQYALTLEHLENAFYKKALSTWSVDDFTNANFSSDFYSQLKYIAHDEEAHVQYLEAGLKAAGATPVEACTYKFPMQSAEDFVSLAATIEGVGVSAYLGASPMVMSKQYLTAAASILVTEALHQSAARNAIGEVPMVNPLGTPMGLNAVYSIASEFIAECPSSNAKLPVTAYKGLNVTQGMPLAANSTVTFVADGDVPSSFYVTFVSGLDVLPVTGDMESGMIKVNVPEEISGQSYAFITSDNSSNLIDSNILFGPAILEVTPLSPTFNLTIM</sequence>
<organism evidence="2 3">
    <name type="scientific">Debaryomyces fabryi</name>
    <dbReference type="NCBI Taxonomy" id="58627"/>
    <lineage>
        <taxon>Eukaryota</taxon>
        <taxon>Fungi</taxon>
        <taxon>Dikarya</taxon>
        <taxon>Ascomycota</taxon>
        <taxon>Saccharomycotina</taxon>
        <taxon>Pichiomycetes</taxon>
        <taxon>Debaryomycetaceae</taxon>
        <taxon>Debaryomyces</taxon>
    </lineage>
</organism>
<dbReference type="RefSeq" id="XP_015464643.1">
    <property type="nucleotide sequence ID" value="XM_015614531.1"/>
</dbReference>
<comment type="caution">
    <text evidence="2">The sequence shown here is derived from an EMBL/GenBank/DDBJ whole genome shotgun (WGS) entry which is preliminary data.</text>
</comment>
<dbReference type="Proteomes" id="UP000054251">
    <property type="component" value="Unassembled WGS sequence"/>
</dbReference>
<dbReference type="OrthoDB" id="1001765at2759"/>
<dbReference type="GeneID" id="26842711"/>
<dbReference type="InterPro" id="IPR052965">
    <property type="entry name" value="Pigment-catalase-like"/>
</dbReference>
<dbReference type="Gene3D" id="1.20.1260.10">
    <property type="match status" value="1"/>
</dbReference>
<evidence type="ECO:0000313" key="2">
    <source>
        <dbReference type="EMBL" id="KRZ98540.1"/>
    </source>
</evidence>